<evidence type="ECO:0000313" key="4">
    <source>
        <dbReference type="Proteomes" id="UP000244880"/>
    </source>
</evidence>
<feature type="transmembrane region" description="Helical" evidence="1">
    <location>
        <begin position="38"/>
        <end position="61"/>
    </location>
</feature>
<dbReference type="InterPro" id="IPR028087">
    <property type="entry name" value="Tad_N"/>
</dbReference>
<dbReference type="RefSeq" id="WP_108829615.1">
    <property type="nucleotide sequence ID" value="NZ_OMOR01000001.1"/>
</dbReference>
<keyword evidence="1" id="KW-1133">Transmembrane helix</keyword>
<keyword evidence="4" id="KW-1185">Reference proteome</keyword>
<keyword evidence="1" id="KW-0472">Membrane</keyword>
<sequence length="483" mass="54514">MSDLGAHTNTLGRVEKPKLSLVEAMQFARHFSRNEDGVMTMFGLMILMMMLLVGGIGVDIMRNEMERAKLQATIDRAVLAAADIDQTLDPEAVVNDYFDKAGMADYLSSVTVDEGLNYRTVLATANSPTPTQFMRLMGVPELNAPARSKAEERISNVEISMVLDISGSMRYNNKMSNLRTASKTFVDEVLREETEDLISVSLVPYTAQVNAGEAIFEELNATERHPYSFCVDFEPVDFNSTTISMSKQYEQMQHFEMSSNWYGWNTKIKNPGCPKQEYEKIVPMSQDANALKSNINSLTYRANTAIHLGMKWGVTLLDPSFRPVTQALSLSNQVDGIFAGRPANYDDPDTLKTVILMTDGQNVDTWRIQPWYYANDNHYSHWNYWPIERYLSYAGVRSWNYDDWRYVKYTSSQADTMLDSICDAAKAQGIVIWSIGFEVSDYSAGVMQNCASSPSHFFRVEGVEISEAFKSIASQINQLRLTQ</sequence>
<dbReference type="SUPFAM" id="SSF53300">
    <property type="entry name" value="vWA-like"/>
    <property type="match status" value="1"/>
</dbReference>
<dbReference type="EMBL" id="OMOR01000001">
    <property type="protein sequence ID" value="SPH22698.1"/>
    <property type="molecule type" value="Genomic_DNA"/>
</dbReference>
<reference evidence="3 4" key="1">
    <citation type="submission" date="2018-03" db="EMBL/GenBank/DDBJ databases">
        <authorList>
            <person name="Keele B.F."/>
        </authorList>
    </citation>
    <scope>NUCLEOTIDE SEQUENCE [LARGE SCALE GENOMIC DNA]</scope>
    <source>
        <strain evidence="3 4">CECT 8599</strain>
    </source>
</reference>
<dbReference type="OrthoDB" id="7522752at2"/>
<evidence type="ECO:0000313" key="3">
    <source>
        <dbReference type="EMBL" id="SPH22698.1"/>
    </source>
</evidence>
<dbReference type="Pfam" id="PF13400">
    <property type="entry name" value="Tad"/>
    <property type="match status" value="1"/>
</dbReference>
<dbReference type="Gene3D" id="3.40.50.410">
    <property type="entry name" value="von Willebrand factor, type A domain"/>
    <property type="match status" value="1"/>
</dbReference>
<gene>
    <name evidence="3" type="ORF">ASD8599_03443</name>
</gene>
<feature type="domain" description="Putative Flp pilus-assembly TadG-like N-terminal" evidence="2">
    <location>
        <begin position="37"/>
        <end position="82"/>
    </location>
</feature>
<organism evidence="3 4">
    <name type="scientific">Ascidiaceihabitans donghaensis</name>
    <dbReference type="NCBI Taxonomy" id="1510460"/>
    <lineage>
        <taxon>Bacteria</taxon>
        <taxon>Pseudomonadati</taxon>
        <taxon>Pseudomonadota</taxon>
        <taxon>Alphaproteobacteria</taxon>
        <taxon>Rhodobacterales</taxon>
        <taxon>Paracoccaceae</taxon>
        <taxon>Ascidiaceihabitans</taxon>
    </lineage>
</organism>
<protein>
    <recommendedName>
        <fullName evidence="2">Putative Flp pilus-assembly TadG-like N-terminal domain-containing protein</fullName>
    </recommendedName>
</protein>
<proteinExistence type="predicted"/>
<dbReference type="InterPro" id="IPR036465">
    <property type="entry name" value="vWFA_dom_sf"/>
</dbReference>
<evidence type="ECO:0000259" key="2">
    <source>
        <dbReference type="Pfam" id="PF13400"/>
    </source>
</evidence>
<keyword evidence="1" id="KW-0812">Transmembrane</keyword>
<evidence type="ECO:0000256" key="1">
    <source>
        <dbReference type="SAM" id="Phobius"/>
    </source>
</evidence>
<accession>A0A2R8BI95</accession>
<dbReference type="AlphaFoldDB" id="A0A2R8BI95"/>
<name>A0A2R8BI95_9RHOB</name>
<dbReference type="Proteomes" id="UP000244880">
    <property type="component" value="Unassembled WGS sequence"/>
</dbReference>